<dbReference type="GO" id="GO:0016020">
    <property type="term" value="C:membrane"/>
    <property type="evidence" value="ECO:0007669"/>
    <property type="project" value="UniProtKB-SubCell"/>
</dbReference>
<dbReference type="Proteomes" id="UP001172155">
    <property type="component" value="Unassembled WGS sequence"/>
</dbReference>
<evidence type="ECO:0000256" key="5">
    <source>
        <dbReference type="ARBA" id="ARBA00038359"/>
    </source>
</evidence>
<evidence type="ECO:0000313" key="10">
    <source>
        <dbReference type="Proteomes" id="UP001172155"/>
    </source>
</evidence>
<comment type="similarity">
    <text evidence="5">Belongs to the SAT4 family.</text>
</comment>
<feature type="transmembrane region" description="Helical" evidence="7">
    <location>
        <begin position="217"/>
        <end position="237"/>
    </location>
</feature>
<gene>
    <name evidence="9" type="ORF">B0T18DRAFT_325636</name>
</gene>
<dbReference type="Pfam" id="PF20684">
    <property type="entry name" value="Fung_rhodopsin"/>
    <property type="match status" value="1"/>
</dbReference>
<organism evidence="9 10">
    <name type="scientific">Schizothecium vesticola</name>
    <dbReference type="NCBI Taxonomy" id="314040"/>
    <lineage>
        <taxon>Eukaryota</taxon>
        <taxon>Fungi</taxon>
        <taxon>Dikarya</taxon>
        <taxon>Ascomycota</taxon>
        <taxon>Pezizomycotina</taxon>
        <taxon>Sordariomycetes</taxon>
        <taxon>Sordariomycetidae</taxon>
        <taxon>Sordariales</taxon>
        <taxon>Schizotheciaceae</taxon>
        <taxon>Schizothecium</taxon>
    </lineage>
</organism>
<keyword evidence="4 7" id="KW-0472">Membrane</keyword>
<feature type="transmembrane region" description="Helical" evidence="7">
    <location>
        <begin position="54"/>
        <end position="73"/>
    </location>
</feature>
<evidence type="ECO:0000313" key="9">
    <source>
        <dbReference type="EMBL" id="KAK0745534.1"/>
    </source>
</evidence>
<feature type="domain" description="Rhodopsin" evidence="8">
    <location>
        <begin position="38"/>
        <end position="281"/>
    </location>
</feature>
<keyword evidence="10" id="KW-1185">Reference proteome</keyword>
<feature type="compositionally biased region" description="Basic and acidic residues" evidence="6">
    <location>
        <begin position="326"/>
        <end position="339"/>
    </location>
</feature>
<name>A0AA40EU07_9PEZI</name>
<dbReference type="InterPro" id="IPR052337">
    <property type="entry name" value="SAT4-like"/>
</dbReference>
<evidence type="ECO:0000256" key="6">
    <source>
        <dbReference type="SAM" id="MobiDB-lite"/>
    </source>
</evidence>
<feature type="transmembrane region" description="Helical" evidence="7">
    <location>
        <begin position="93"/>
        <end position="116"/>
    </location>
</feature>
<evidence type="ECO:0000259" key="8">
    <source>
        <dbReference type="Pfam" id="PF20684"/>
    </source>
</evidence>
<feature type="transmembrane region" description="Helical" evidence="7">
    <location>
        <begin position="183"/>
        <end position="205"/>
    </location>
</feature>
<evidence type="ECO:0000256" key="4">
    <source>
        <dbReference type="ARBA" id="ARBA00023136"/>
    </source>
</evidence>
<dbReference type="EMBL" id="JAUKUD010000004">
    <property type="protein sequence ID" value="KAK0745534.1"/>
    <property type="molecule type" value="Genomic_DNA"/>
</dbReference>
<feature type="region of interest" description="Disordered" evidence="6">
    <location>
        <begin position="310"/>
        <end position="339"/>
    </location>
</feature>
<keyword evidence="3 7" id="KW-1133">Transmembrane helix</keyword>
<comment type="subcellular location">
    <subcellularLocation>
        <location evidence="1">Membrane</location>
        <topology evidence="1">Multi-pass membrane protein</topology>
    </subcellularLocation>
</comment>
<feature type="transmembrane region" description="Helical" evidence="7">
    <location>
        <begin position="20"/>
        <end position="42"/>
    </location>
</feature>
<reference evidence="9" key="1">
    <citation type="submission" date="2023-06" db="EMBL/GenBank/DDBJ databases">
        <title>Genome-scale phylogeny and comparative genomics of the fungal order Sordariales.</title>
        <authorList>
            <consortium name="Lawrence Berkeley National Laboratory"/>
            <person name="Hensen N."/>
            <person name="Bonometti L."/>
            <person name="Westerberg I."/>
            <person name="Brannstrom I.O."/>
            <person name="Guillou S."/>
            <person name="Cros-Aarteil S."/>
            <person name="Calhoun S."/>
            <person name="Haridas S."/>
            <person name="Kuo A."/>
            <person name="Mondo S."/>
            <person name="Pangilinan J."/>
            <person name="Riley R."/>
            <person name="LaButti K."/>
            <person name="Andreopoulos B."/>
            <person name="Lipzen A."/>
            <person name="Chen C."/>
            <person name="Yanf M."/>
            <person name="Daum C."/>
            <person name="Ng V."/>
            <person name="Clum A."/>
            <person name="Steindorff A."/>
            <person name="Ohm R."/>
            <person name="Martin F."/>
            <person name="Silar P."/>
            <person name="Natvig D."/>
            <person name="Lalanne C."/>
            <person name="Gautier V."/>
            <person name="Ament-velasquez S.L."/>
            <person name="Kruys A."/>
            <person name="Hutchinson M.I."/>
            <person name="Powell A.J."/>
            <person name="Barry K."/>
            <person name="Miller A.N."/>
            <person name="Grigoriev I.V."/>
            <person name="Debuchy R."/>
            <person name="Gladieux P."/>
            <person name="Thoren M.H."/>
            <person name="Johannesson H."/>
        </authorList>
    </citation>
    <scope>NUCLEOTIDE SEQUENCE</scope>
    <source>
        <strain evidence="9">SMH3187-1</strain>
    </source>
</reference>
<dbReference type="PANTHER" id="PTHR33048">
    <property type="entry name" value="PTH11-LIKE INTEGRAL MEMBRANE PROTEIN (AFU_ORTHOLOGUE AFUA_5G11245)"/>
    <property type="match status" value="1"/>
</dbReference>
<feature type="transmembrane region" description="Helical" evidence="7">
    <location>
        <begin position="257"/>
        <end position="280"/>
    </location>
</feature>
<dbReference type="InterPro" id="IPR049326">
    <property type="entry name" value="Rhodopsin_dom_fungi"/>
</dbReference>
<proteinExistence type="inferred from homology"/>
<protein>
    <recommendedName>
        <fullName evidence="8">Rhodopsin domain-containing protein</fullName>
    </recommendedName>
</protein>
<dbReference type="PANTHER" id="PTHR33048:SF55">
    <property type="entry name" value="INTEGRAL MEMBRANE PROTEIN"/>
    <property type="match status" value="1"/>
</dbReference>
<dbReference type="AlphaFoldDB" id="A0AA40EU07"/>
<accession>A0AA40EU07</accession>
<feature type="transmembrane region" description="Helical" evidence="7">
    <location>
        <begin position="136"/>
        <end position="159"/>
    </location>
</feature>
<keyword evidence="2 7" id="KW-0812">Transmembrane</keyword>
<sequence>MILLKRLYDPYSSSEELIRCLILTAVLCPALAAVFVALRFYTARAILRGVHRDDWFILSALVFSMGFSSVEILPKQYGLGKYRDEIPRENLRYIMKMYMLTTAFPGNILGNFSILFTKASILTFYLRFSISRRLNIVIRAVLFVVITYCLLGAFLVLYACQPIRWYWDRSGPPKGKCIDVDPWYGTLSVINVVADAILLILPFWLLRPLRVGRAHKAALVGIVGTGGFVLGVSIFRLVLTFEYFDENDFFHRYGISYLWLIIETNVAIICACLPCLRALAARFFPVLMFSSKKQVPLGLETISVTHLTRESIHQQQGRDGNGVGSHGDEECGEEYKPHDTNDTMWIESRPVSVHCEEANVGFVWVPLSPPPLPPPPPPIVWRPDGRHDGWI</sequence>
<evidence type="ECO:0000256" key="3">
    <source>
        <dbReference type="ARBA" id="ARBA00022989"/>
    </source>
</evidence>
<evidence type="ECO:0000256" key="2">
    <source>
        <dbReference type="ARBA" id="ARBA00022692"/>
    </source>
</evidence>
<comment type="caution">
    <text evidence="9">The sequence shown here is derived from an EMBL/GenBank/DDBJ whole genome shotgun (WGS) entry which is preliminary data.</text>
</comment>
<evidence type="ECO:0000256" key="1">
    <source>
        <dbReference type="ARBA" id="ARBA00004141"/>
    </source>
</evidence>
<evidence type="ECO:0000256" key="7">
    <source>
        <dbReference type="SAM" id="Phobius"/>
    </source>
</evidence>